<sequence length="51" mass="5715">MGSGLYPQLKEILLAHGCYFVRQGKGSHEILLWSNDFGHLLRGDILTSTIK</sequence>
<evidence type="ECO:0000313" key="1">
    <source>
        <dbReference type="EMBL" id="REF27502.1"/>
    </source>
</evidence>
<organism evidence="1 2">
    <name type="scientific">Xenorhabdus cabanillasii</name>
    <dbReference type="NCBI Taxonomy" id="351673"/>
    <lineage>
        <taxon>Bacteria</taxon>
        <taxon>Pseudomonadati</taxon>
        <taxon>Pseudomonadota</taxon>
        <taxon>Gammaproteobacteria</taxon>
        <taxon>Enterobacterales</taxon>
        <taxon>Morganellaceae</taxon>
        <taxon>Xenorhabdus</taxon>
    </lineage>
</organism>
<evidence type="ECO:0000313" key="2">
    <source>
        <dbReference type="Proteomes" id="UP000256294"/>
    </source>
</evidence>
<comment type="caution">
    <text evidence="1">The sequence shown here is derived from an EMBL/GenBank/DDBJ whole genome shotgun (WGS) entry which is preliminary data.</text>
</comment>
<name>A0A3D9UDD6_9GAMM</name>
<keyword evidence="2" id="KW-1185">Reference proteome</keyword>
<dbReference type="AlphaFoldDB" id="A0A3D9UDD6"/>
<protein>
    <recommendedName>
        <fullName evidence="3">HicA-like toxin of HicAB toxin-antitoxin system</fullName>
    </recommendedName>
</protein>
<dbReference type="SUPFAM" id="SSF54786">
    <property type="entry name" value="YcfA/nrd intein domain"/>
    <property type="match status" value="1"/>
</dbReference>
<reference evidence="1 2" key="1">
    <citation type="submission" date="2018-08" db="EMBL/GenBank/DDBJ databases">
        <title>Genomic Encyclopedia of Archaeal and Bacterial Type Strains, Phase II (KMG-II): from individual species to whole genera.</title>
        <authorList>
            <person name="Goeker M."/>
        </authorList>
    </citation>
    <scope>NUCLEOTIDE SEQUENCE [LARGE SCALE GENOMIC DNA]</scope>
    <source>
        <strain evidence="1 2">DSM 17905</strain>
    </source>
</reference>
<dbReference type="Proteomes" id="UP000256294">
    <property type="component" value="Unassembled WGS sequence"/>
</dbReference>
<dbReference type="EMBL" id="QTUB01000001">
    <property type="protein sequence ID" value="REF27502.1"/>
    <property type="molecule type" value="Genomic_DNA"/>
</dbReference>
<accession>A0A3D9UDD6</accession>
<gene>
    <name evidence="1" type="ORF">BDD26_2288</name>
</gene>
<proteinExistence type="predicted"/>
<evidence type="ECO:0008006" key="3">
    <source>
        <dbReference type="Google" id="ProtNLM"/>
    </source>
</evidence>